<gene>
    <name evidence="2" type="ORF">CCMP2556_LOCUS38672</name>
</gene>
<keyword evidence="1" id="KW-0472">Membrane</keyword>
<reference evidence="2 3" key="1">
    <citation type="submission" date="2024-02" db="EMBL/GenBank/DDBJ databases">
        <authorList>
            <person name="Chen Y."/>
            <person name="Shah S."/>
            <person name="Dougan E. K."/>
            <person name="Thang M."/>
            <person name="Chan C."/>
        </authorList>
    </citation>
    <scope>NUCLEOTIDE SEQUENCE [LARGE SCALE GENOMIC DNA]</scope>
</reference>
<evidence type="ECO:0000313" key="3">
    <source>
        <dbReference type="Proteomes" id="UP001642484"/>
    </source>
</evidence>
<sequence length="376" mass="41576">MSMQIPISLDFALSLNRGATESGLFLSCGVITGLCLGPYALYETAQYENALNQAMETIEIGRPFYVRRLMIYLPIAGALLSLVSAVFVNETATSENTQMVWPFGGKYRSGAVFTISETWKNDPDGHRILPEIWTAKNVFRTDHDKLKSLSTQDACLVKEEAQPNGVVCEIALSMEDLKQCLAKNPREQEIFIASAAKRQRVEVKMKDLTPEEVIQFDKAKDKELSHAKIPNATTGDLLTANLWTMLAFVQIGAFIGPLCVVPGIIFWTKVTPHESKTFWMILTQVSRNVGLVIGPLIFTVLKLAVTGDGERAAWTEMMVGSGTRENPSCGSQLNHPQSNLPCSLTSVRPTLCHSTTHFTRVPWLRTTAVTRSAHEV</sequence>
<dbReference type="Proteomes" id="UP001642484">
    <property type="component" value="Unassembled WGS sequence"/>
</dbReference>
<feature type="transmembrane region" description="Helical" evidence="1">
    <location>
        <begin position="288"/>
        <end position="305"/>
    </location>
</feature>
<keyword evidence="3" id="KW-1185">Reference proteome</keyword>
<accession>A0ABP0PSQ7</accession>
<evidence type="ECO:0000313" key="2">
    <source>
        <dbReference type="EMBL" id="CAK9078458.1"/>
    </source>
</evidence>
<comment type="caution">
    <text evidence="2">The sequence shown here is derived from an EMBL/GenBank/DDBJ whole genome shotgun (WGS) entry which is preliminary data.</text>
</comment>
<feature type="transmembrane region" description="Helical" evidence="1">
    <location>
        <begin position="23"/>
        <end position="42"/>
    </location>
</feature>
<name>A0ABP0PSQ7_9DINO</name>
<feature type="transmembrane region" description="Helical" evidence="1">
    <location>
        <begin position="69"/>
        <end position="88"/>
    </location>
</feature>
<evidence type="ECO:0000256" key="1">
    <source>
        <dbReference type="SAM" id="Phobius"/>
    </source>
</evidence>
<organism evidence="2 3">
    <name type="scientific">Durusdinium trenchii</name>
    <dbReference type="NCBI Taxonomy" id="1381693"/>
    <lineage>
        <taxon>Eukaryota</taxon>
        <taxon>Sar</taxon>
        <taxon>Alveolata</taxon>
        <taxon>Dinophyceae</taxon>
        <taxon>Suessiales</taxon>
        <taxon>Symbiodiniaceae</taxon>
        <taxon>Durusdinium</taxon>
    </lineage>
</organism>
<feature type="transmembrane region" description="Helical" evidence="1">
    <location>
        <begin position="242"/>
        <end position="267"/>
    </location>
</feature>
<proteinExistence type="predicted"/>
<keyword evidence="1" id="KW-1133">Transmembrane helix</keyword>
<dbReference type="EMBL" id="CAXAMN010023572">
    <property type="protein sequence ID" value="CAK9078458.1"/>
    <property type="molecule type" value="Genomic_DNA"/>
</dbReference>
<keyword evidence="1" id="KW-0812">Transmembrane</keyword>
<protein>
    <submittedName>
        <fullName evidence="2">Uncharacterized protein</fullName>
    </submittedName>
</protein>